<accession>A0ABT7LIS1</accession>
<sequence>MSSVDFTSLYNHHEREVFAAVVASAPRYPALARDDELLCDVACVALNRLPPRYIRHAVDFSFYLTEAERLETDAAIAEAVSYAFNFVQARLALRAKQAAG</sequence>
<keyword evidence="2" id="KW-1185">Reference proteome</keyword>
<protein>
    <submittedName>
        <fullName evidence="1">Late competence development ComFB family protein</fullName>
    </submittedName>
</protein>
<gene>
    <name evidence="1" type="ORF">QRD43_12695</name>
</gene>
<name>A0ABT7LIS1_9BURK</name>
<dbReference type="InterPro" id="IPR019657">
    <property type="entry name" value="ComFB"/>
</dbReference>
<dbReference type="EMBL" id="JASVDS010000003">
    <property type="protein sequence ID" value="MDL5032764.1"/>
    <property type="molecule type" value="Genomic_DNA"/>
</dbReference>
<organism evidence="1 2">
    <name type="scientific">Roseateles subflavus</name>
    <dbReference type="NCBI Taxonomy" id="3053353"/>
    <lineage>
        <taxon>Bacteria</taxon>
        <taxon>Pseudomonadati</taxon>
        <taxon>Pseudomonadota</taxon>
        <taxon>Betaproteobacteria</taxon>
        <taxon>Burkholderiales</taxon>
        <taxon>Sphaerotilaceae</taxon>
        <taxon>Roseateles</taxon>
    </lineage>
</organism>
<evidence type="ECO:0000313" key="1">
    <source>
        <dbReference type="EMBL" id="MDL5032764.1"/>
    </source>
</evidence>
<dbReference type="RefSeq" id="WP_285982839.1">
    <property type="nucleotide sequence ID" value="NZ_JASVDS010000003.1"/>
</dbReference>
<reference evidence="1 2" key="1">
    <citation type="submission" date="2023-06" db="EMBL/GenBank/DDBJ databases">
        <title>Pelomonas sp. APW6 16S ribosomal RNA gene genome sequencing and assembly.</title>
        <authorList>
            <person name="Woo H."/>
        </authorList>
    </citation>
    <scope>NUCLEOTIDE SEQUENCE [LARGE SCALE GENOMIC DNA]</scope>
    <source>
        <strain evidence="1 2">APW6</strain>
    </source>
</reference>
<dbReference type="Proteomes" id="UP001238603">
    <property type="component" value="Unassembled WGS sequence"/>
</dbReference>
<comment type="caution">
    <text evidence="1">The sequence shown here is derived from an EMBL/GenBank/DDBJ whole genome shotgun (WGS) entry which is preliminary data.</text>
</comment>
<dbReference type="Pfam" id="PF10719">
    <property type="entry name" value="ComFB"/>
    <property type="match status" value="1"/>
</dbReference>
<evidence type="ECO:0000313" key="2">
    <source>
        <dbReference type="Proteomes" id="UP001238603"/>
    </source>
</evidence>
<proteinExistence type="predicted"/>